<feature type="region of interest" description="Disordered" evidence="1">
    <location>
        <begin position="271"/>
        <end position="296"/>
    </location>
</feature>
<evidence type="ECO:0000313" key="3">
    <source>
        <dbReference type="Proteomes" id="UP001286313"/>
    </source>
</evidence>
<dbReference type="Proteomes" id="UP001286313">
    <property type="component" value="Unassembled WGS sequence"/>
</dbReference>
<dbReference type="AlphaFoldDB" id="A0AAE1BVK9"/>
<sequence>MKETQIDVRRKNIVSEGKVDLPPISVCVLVYSVEKGVGDGSTGDLPGGEGRGAGPGRLSSLGVRKRTPPPSLPLLIVPQTAPQPAILCEERVCVGQECARPLGCGGDNGTMSGGEVTGTSLPVWQTLKGLSSRDACHSPTSPGLRPALRASTSVAERLARRGSCPPVTSLVPTLAPALAPALALAPVITPAISPAITPSCSPREVVPPKLVIPEGDGSGGLYNGSVASPISATGEEGGGRVGWGPPSSSTTSTSLSNANLALQHHNNKHVVSNNSLSFAASPKEERDGDETPSVFR</sequence>
<feature type="compositionally biased region" description="Low complexity" evidence="1">
    <location>
        <begin position="243"/>
        <end position="254"/>
    </location>
</feature>
<evidence type="ECO:0000256" key="1">
    <source>
        <dbReference type="SAM" id="MobiDB-lite"/>
    </source>
</evidence>
<comment type="caution">
    <text evidence="2">The sequence shown here is derived from an EMBL/GenBank/DDBJ whole genome shotgun (WGS) entry which is preliminary data.</text>
</comment>
<feature type="compositionally biased region" description="Gly residues" evidence="1">
    <location>
        <begin position="40"/>
        <end position="55"/>
    </location>
</feature>
<organism evidence="2 3">
    <name type="scientific">Petrolisthes cinctipes</name>
    <name type="common">Flat porcelain crab</name>
    <dbReference type="NCBI Taxonomy" id="88211"/>
    <lineage>
        <taxon>Eukaryota</taxon>
        <taxon>Metazoa</taxon>
        <taxon>Ecdysozoa</taxon>
        <taxon>Arthropoda</taxon>
        <taxon>Crustacea</taxon>
        <taxon>Multicrustacea</taxon>
        <taxon>Malacostraca</taxon>
        <taxon>Eumalacostraca</taxon>
        <taxon>Eucarida</taxon>
        <taxon>Decapoda</taxon>
        <taxon>Pleocyemata</taxon>
        <taxon>Anomura</taxon>
        <taxon>Galatheoidea</taxon>
        <taxon>Porcellanidae</taxon>
        <taxon>Petrolisthes</taxon>
    </lineage>
</organism>
<accession>A0AAE1BVK9</accession>
<keyword evidence="3" id="KW-1185">Reference proteome</keyword>
<dbReference type="EMBL" id="JAWQEG010005482">
    <property type="protein sequence ID" value="KAK3857871.1"/>
    <property type="molecule type" value="Genomic_DNA"/>
</dbReference>
<gene>
    <name evidence="2" type="ORF">Pcinc_035917</name>
</gene>
<proteinExistence type="predicted"/>
<name>A0AAE1BVK9_PETCI</name>
<evidence type="ECO:0000313" key="2">
    <source>
        <dbReference type="EMBL" id="KAK3857871.1"/>
    </source>
</evidence>
<reference evidence="2" key="1">
    <citation type="submission" date="2023-10" db="EMBL/GenBank/DDBJ databases">
        <title>Genome assemblies of two species of porcelain crab, Petrolisthes cinctipes and Petrolisthes manimaculis (Anomura: Porcellanidae).</title>
        <authorList>
            <person name="Angst P."/>
        </authorList>
    </citation>
    <scope>NUCLEOTIDE SEQUENCE</scope>
    <source>
        <strain evidence="2">PB745_01</strain>
        <tissue evidence="2">Gill</tissue>
    </source>
</reference>
<feature type="region of interest" description="Disordered" evidence="1">
    <location>
        <begin position="224"/>
        <end position="254"/>
    </location>
</feature>
<protein>
    <submittedName>
        <fullName evidence="2">Uncharacterized protein</fullName>
    </submittedName>
</protein>
<feature type="region of interest" description="Disordered" evidence="1">
    <location>
        <begin position="40"/>
        <end position="65"/>
    </location>
</feature>